<dbReference type="EMBL" id="CP101987">
    <property type="protein sequence ID" value="UUI71861.1"/>
    <property type="molecule type" value="Genomic_DNA"/>
</dbReference>
<protein>
    <submittedName>
        <fullName evidence="1">Uncharacterized protein</fullName>
    </submittedName>
</protein>
<evidence type="ECO:0000313" key="1">
    <source>
        <dbReference type="EMBL" id="UUI71861.1"/>
    </source>
</evidence>
<gene>
    <name evidence="1" type="ORF">NP048_19075</name>
</gene>
<sequence length="62" mass="6786">MNFDAWCGTLGRRRYGGLQRVAVDEEQVEALELLLAPGEIGAPSEQAQAREAFSKVLPRRAG</sequence>
<dbReference type="Proteomes" id="UP001316384">
    <property type="component" value="Chromosome"/>
</dbReference>
<accession>A0ABY5KQY9</accession>
<keyword evidence="2" id="KW-1185">Reference proteome</keyword>
<organism evidence="1 2">
    <name type="scientific">Cellulomonas xiejunii</name>
    <dbReference type="NCBI Taxonomy" id="2968083"/>
    <lineage>
        <taxon>Bacteria</taxon>
        <taxon>Bacillati</taxon>
        <taxon>Actinomycetota</taxon>
        <taxon>Actinomycetes</taxon>
        <taxon>Micrococcales</taxon>
        <taxon>Cellulomonadaceae</taxon>
        <taxon>Cellulomonas</taxon>
    </lineage>
</organism>
<proteinExistence type="predicted"/>
<evidence type="ECO:0000313" key="2">
    <source>
        <dbReference type="Proteomes" id="UP001316384"/>
    </source>
</evidence>
<name>A0ABY5KQY9_9CELL</name>
<dbReference type="RefSeq" id="WP_227576895.1">
    <property type="nucleotide sequence ID" value="NZ_CP101987.1"/>
</dbReference>
<reference evidence="1 2" key="1">
    <citation type="submission" date="2022-07" db="EMBL/GenBank/DDBJ databases">
        <title>Novel species in genus cellulomonas.</title>
        <authorList>
            <person name="Ye L."/>
        </authorList>
    </citation>
    <scope>NUCLEOTIDE SEQUENCE [LARGE SCALE GENOMIC DNA]</scope>
    <source>
        <strain evidence="2">zg-B89</strain>
    </source>
</reference>